<name>A0A5M3XKP1_9ACTN</name>
<proteinExistence type="predicted"/>
<reference evidence="4 5" key="1">
    <citation type="submission" date="2019-10" db="EMBL/GenBank/DDBJ databases">
        <title>Whole genome shotgun sequence of Acrocarpospora pleiomorpha NBRC 16267.</title>
        <authorList>
            <person name="Ichikawa N."/>
            <person name="Kimura A."/>
            <person name="Kitahashi Y."/>
            <person name="Komaki H."/>
            <person name="Oguchi A."/>
        </authorList>
    </citation>
    <scope>NUCLEOTIDE SEQUENCE [LARGE SCALE GENOMIC DNA]</scope>
    <source>
        <strain evidence="4 5">NBRC 16267</strain>
    </source>
</reference>
<keyword evidence="5" id="KW-1185">Reference proteome</keyword>
<evidence type="ECO:0000256" key="2">
    <source>
        <dbReference type="SAM" id="MobiDB-lite"/>
    </source>
</evidence>
<dbReference type="Pfam" id="PF07282">
    <property type="entry name" value="Cas12f1-like_TNB"/>
    <property type="match status" value="1"/>
</dbReference>
<feature type="compositionally biased region" description="Basic and acidic residues" evidence="2">
    <location>
        <begin position="598"/>
        <end position="610"/>
    </location>
</feature>
<dbReference type="AlphaFoldDB" id="A0A5M3XKP1"/>
<evidence type="ECO:0000259" key="3">
    <source>
        <dbReference type="Pfam" id="PF07282"/>
    </source>
</evidence>
<evidence type="ECO:0000313" key="4">
    <source>
        <dbReference type="EMBL" id="GES18678.1"/>
    </source>
</evidence>
<feature type="domain" description="Cas12f1-like TNB" evidence="3">
    <location>
        <begin position="447"/>
        <end position="515"/>
    </location>
</feature>
<dbReference type="InterPro" id="IPR010095">
    <property type="entry name" value="Cas12f1-like_TNB"/>
</dbReference>
<protein>
    <recommendedName>
        <fullName evidence="3">Cas12f1-like TNB domain-containing protein</fullName>
    </recommendedName>
</protein>
<comment type="caution">
    <text evidence="4">The sequence shown here is derived from an EMBL/GenBank/DDBJ whole genome shotgun (WGS) entry which is preliminary data.</text>
</comment>
<gene>
    <name evidence="4" type="ORF">Aple_015730</name>
</gene>
<feature type="region of interest" description="Disordered" evidence="2">
    <location>
        <begin position="559"/>
        <end position="668"/>
    </location>
</feature>
<dbReference type="GO" id="GO:0003677">
    <property type="term" value="F:DNA binding"/>
    <property type="evidence" value="ECO:0007669"/>
    <property type="project" value="UniProtKB-KW"/>
</dbReference>
<evidence type="ECO:0000313" key="5">
    <source>
        <dbReference type="Proteomes" id="UP000377595"/>
    </source>
</evidence>
<keyword evidence="1" id="KW-0238">DNA-binding</keyword>
<evidence type="ECO:0000256" key="1">
    <source>
        <dbReference type="ARBA" id="ARBA00023125"/>
    </source>
</evidence>
<organism evidence="4 5">
    <name type="scientific">Acrocarpospora pleiomorpha</name>
    <dbReference type="NCBI Taxonomy" id="90975"/>
    <lineage>
        <taxon>Bacteria</taxon>
        <taxon>Bacillati</taxon>
        <taxon>Actinomycetota</taxon>
        <taxon>Actinomycetes</taxon>
        <taxon>Streptosporangiales</taxon>
        <taxon>Streptosporangiaceae</taxon>
        <taxon>Acrocarpospora</taxon>
    </lineage>
</organism>
<accession>A0A5M3XKP1</accession>
<dbReference type="Proteomes" id="UP000377595">
    <property type="component" value="Unassembled WGS sequence"/>
</dbReference>
<dbReference type="EMBL" id="BLAF01000008">
    <property type="protein sequence ID" value="GES18678.1"/>
    <property type="molecule type" value="Genomic_DNA"/>
</dbReference>
<sequence>MHVSRKLPLAEEETSRTACARVVLRMGVDEKSGERLSGAVLAERVGWAADLVSGMVGALLAEHWNSTDVDVLASGKDAGDRTLPSHAWMALRRLGWSAAPPSDIRVNDRILRMAQESAGRTLRSAKWRADLTAGVLASWPNDPAKRTPQEWAAVRDAVPQGRFLPSSVIKSRTRQAAAFARKHGRLPVDVFELEPAPRTARMLPLSACDRQQATIARAEDPGRALLRLQLPTRPDPRSSLDWRWVACPITLPPTIGPGAVLHLPTLRIHHGAHHGTGIVRVDLAFTYAVPKARPIGHTVALGVDWGLNTLLSVGAVRLREDATITPLGAGAMFRAAGVLAKQHRLRRLSEHLHAKAEQYHRLTTGDTEHLTEHPLTAKHQVLTQEIRAVSARRSNLNDALAWAAARWTVDQAIAAGATVIYVEDLRSMEAGGMGATMNTRMSQQVRGQIVDRMRHLAAEVGIAVVMVPARGTSKQCPRCLLPLRHRKAPDRPTMPGWKWAICDSCGYQGNRDAGAWQRIAARGITHQTKTATDRASGTLVIGSVVDELEAKAVVVTPATVTTSRDRSKTGPTRPRSTRPAPRRREAPSPTGPPGPAGKRPEGHAHTDRAGLPRAAHRHQGVTTISTPTSRHKPRGAALGAGFHLHAHAPPPRWAQPEPDAMSDMGSLS</sequence>